<dbReference type="AlphaFoldDB" id="A0A9C7PSB7"/>
<comment type="caution">
    <text evidence="1">The sequence shown here is derived from an EMBL/GenBank/DDBJ whole genome shotgun (WGS) entry which is preliminary data.</text>
</comment>
<reference evidence="1" key="2">
    <citation type="submission" date="2022-01" db="EMBL/GenBank/DDBJ databases">
        <authorList>
            <person name="Hirooka S."/>
            <person name="Miyagishima S.Y."/>
        </authorList>
    </citation>
    <scope>NUCLEOTIDE SEQUENCE</scope>
    <source>
        <strain evidence="1">NBRC 102759</strain>
    </source>
</reference>
<keyword evidence="2" id="KW-1185">Reference proteome</keyword>
<protein>
    <submittedName>
        <fullName evidence="1">Uncharacterized protein</fullName>
    </submittedName>
</protein>
<dbReference type="PANTHER" id="PTHR21037">
    <property type="entry name" value="39S RIBOSOMAL PROTEIN L14, MITOCHONDRIAL"/>
    <property type="match status" value="1"/>
</dbReference>
<dbReference type="Proteomes" id="UP001061958">
    <property type="component" value="Unassembled WGS sequence"/>
</dbReference>
<evidence type="ECO:0000313" key="1">
    <source>
        <dbReference type="EMBL" id="GJQ09531.1"/>
    </source>
</evidence>
<sequence>MTYRNHETSKGTETQLENNILSCEEEDKYNWNTVRESMQIGGCAGSLEPCLPCGGVVHKVPDEILQKEAEARLADNPTYVDPKTGYMVLTAKYLASKGSCCGNRCRHCPFGHINVKKHS</sequence>
<reference evidence="1" key="1">
    <citation type="journal article" date="2022" name="Proc. Natl. Acad. Sci. U.S.A.">
        <title>Life cycle and functional genomics of the unicellular red alga Galdieria for elucidating algal and plant evolution and industrial use.</title>
        <authorList>
            <person name="Hirooka S."/>
            <person name="Itabashi T."/>
            <person name="Ichinose T.M."/>
            <person name="Onuma R."/>
            <person name="Fujiwara T."/>
            <person name="Yamashita S."/>
            <person name="Jong L.W."/>
            <person name="Tomita R."/>
            <person name="Iwane A.H."/>
            <person name="Miyagishima S.Y."/>
        </authorList>
    </citation>
    <scope>NUCLEOTIDE SEQUENCE</scope>
    <source>
        <strain evidence="1">NBRC 102759</strain>
    </source>
</reference>
<name>A0A9C7PSB7_9RHOD</name>
<dbReference type="OrthoDB" id="274765at2759"/>
<dbReference type="EMBL" id="BQMJ01000009">
    <property type="protein sequence ID" value="GJQ09531.1"/>
    <property type="molecule type" value="Genomic_DNA"/>
</dbReference>
<dbReference type="Pfam" id="PF17653">
    <property type="entry name" value="DUF5522"/>
    <property type="match status" value="1"/>
</dbReference>
<evidence type="ECO:0000313" key="2">
    <source>
        <dbReference type="Proteomes" id="UP001061958"/>
    </source>
</evidence>
<organism evidence="1 2">
    <name type="scientific">Galdieria partita</name>
    <dbReference type="NCBI Taxonomy" id="83374"/>
    <lineage>
        <taxon>Eukaryota</taxon>
        <taxon>Rhodophyta</taxon>
        <taxon>Bangiophyceae</taxon>
        <taxon>Galdieriales</taxon>
        <taxon>Galdieriaceae</taxon>
        <taxon>Galdieria</taxon>
    </lineage>
</organism>
<dbReference type="InterPro" id="IPR040807">
    <property type="entry name" value="DUF5522"/>
</dbReference>
<dbReference type="PANTHER" id="PTHR21037:SF2">
    <property type="entry name" value="SIMILAR TO NOVEL PROTEIN"/>
    <property type="match status" value="1"/>
</dbReference>
<gene>
    <name evidence="1" type="ORF">GpartN1_g1322.t1</name>
</gene>
<proteinExistence type="predicted"/>
<accession>A0A9C7PSB7</accession>